<sequence length="194" mass="21816">MEKDPFITRSQQTLPCSSRSSSRHDAPKTALATTCTDEFEYPPEATMRRRRSNAPSPEPEEQKHQQMQESRVGGRSWTSRDRQSRSRISLRDRGLGMGQIHLNEPRWRLRQSCNVAGIRWRRTVGVEPSRRARGAGTRGTATPVGVIGGSAGRVVVSVRDRAAAEMIWTILQLRASVWCREPIGTRNDSTLHAL</sequence>
<dbReference type="EMBL" id="CM001237">
    <property type="protein sequence ID" value="EHA46489.1"/>
    <property type="molecule type" value="Genomic_DNA"/>
</dbReference>
<evidence type="ECO:0000256" key="1">
    <source>
        <dbReference type="SAM" id="MobiDB-lite"/>
    </source>
</evidence>
<gene>
    <name evidence="2" type="ORF">MGG_18028</name>
</gene>
<name>G4NJW0_PYRO7</name>
<organism evidence="2 3">
    <name type="scientific">Pyricularia oryzae (strain 70-15 / ATCC MYA-4617 / FGSC 8958)</name>
    <name type="common">Rice blast fungus</name>
    <name type="synonym">Magnaporthe oryzae</name>
    <dbReference type="NCBI Taxonomy" id="242507"/>
    <lineage>
        <taxon>Eukaryota</taxon>
        <taxon>Fungi</taxon>
        <taxon>Dikarya</taxon>
        <taxon>Ascomycota</taxon>
        <taxon>Pezizomycotina</taxon>
        <taxon>Sordariomycetes</taxon>
        <taxon>Sordariomycetidae</taxon>
        <taxon>Magnaporthales</taxon>
        <taxon>Pyriculariaceae</taxon>
        <taxon>Pyricularia</taxon>
    </lineage>
</organism>
<dbReference type="HOGENOM" id="CLU_1402699_0_0_1"/>
<dbReference type="AlphaFoldDB" id="G4NJW0"/>
<accession>G4NJW0</accession>
<protein>
    <submittedName>
        <fullName evidence="2">Uncharacterized protein</fullName>
    </submittedName>
</protein>
<keyword evidence="3" id="KW-1185">Reference proteome</keyword>
<reference key="2">
    <citation type="submission" date="2011-05" db="EMBL/GenBank/DDBJ databases">
        <title>The Genome Sequence of Magnaporthe oryzae 70-15.</title>
        <authorList>
            <consortium name="The Broad Institute Genome Sequencing Platform"/>
            <person name="Ma L.-J."/>
            <person name="Dead R."/>
            <person name="Young S.K."/>
            <person name="Zeng Q."/>
            <person name="Gargeya S."/>
            <person name="Fitzgerald M."/>
            <person name="Haas B."/>
            <person name="Abouelleil A."/>
            <person name="Alvarado L."/>
            <person name="Arachchi H.M."/>
            <person name="Berlin A."/>
            <person name="Brown A."/>
            <person name="Chapman S.B."/>
            <person name="Chen Z."/>
            <person name="Dunbar C."/>
            <person name="Freedman E."/>
            <person name="Gearin G."/>
            <person name="Gellesch M."/>
            <person name="Goldberg J."/>
            <person name="Griggs A."/>
            <person name="Gujja S."/>
            <person name="Heiman D."/>
            <person name="Howarth C."/>
            <person name="Larson L."/>
            <person name="Lui A."/>
            <person name="MacDonald P.J.P."/>
            <person name="Mehta T."/>
            <person name="Montmayeur A."/>
            <person name="Murphy C."/>
            <person name="Neiman D."/>
            <person name="Pearson M."/>
            <person name="Priest M."/>
            <person name="Roberts A."/>
            <person name="Saif S."/>
            <person name="Shea T."/>
            <person name="Shenoy N."/>
            <person name="Sisk P."/>
            <person name="Stolte C."/>
            <person name="Sykes S."/>
            <person name="Yandava C."/>
            <person name="Wortman J."/>
            <person name="Nusbaum C."/>
            <person name="Birren B."/>
        </authorList>
    </citation>
    <scope>NUCLEOTIDE SEQUENCE</scope>
    <source>
        <strain>70-15</strain>
    </source>
</reference>
<dbReference type="GeneID" id="12985791"/>
<evidence type="ECO:0000313" key="3">
    <source>
        <dbReference type="Proteomes" id="UP000009058"/>
    </source>
</evidence>
<dbReference type="OrthoDB" id="10587957at2759"/>
<dbReference type="KEGG" id="mgr:MGG_18028"/>
<dbReference type="InParanoid" id="G4NJW0"/>
<feature type="compositionally biased region" description="Basic and acidic residues" evidence="1">
    <location>
        <begin position="78"/>
        <end position="91"/>
    </location>
</feature>
<feature type="compositionally biased region" description="Polar residues" evidence="1">
    <location>
        <begin position="8"/>
        <end position="20"/>
    </location>
</feature>
<reference evidence="2 3" key="1">
    <citation type="journal article" date="2005" name="Nature">
        <title>The genome sequence of the rice blast fungus Magnaporthe grisea.</title>
        <authorList>
            <person name="Dean R.A."/>
            <person name="Talbot N.J."/>
            <person name="Ebbole D.J."/>
            <person name="Farman M.L."/>
            <person name="Mitchell T.K."/>
            <person name="Orbach M.J."/>
            <person name="Thon M."/>
            <person name="Kulkarni R."/>
            <person name="Xu J.R."/>
            <person name="Pan H."/>
            <person name="Read N.D."/>
            <person name="Lee Y.H."/>
            <person name="Carbone I."/>
            <person name="Brown D."/>
            <person name="Oh Y.Y."/>
            <person name="Donofrio N."/>
            <person name="Jeong J.S."/>
            <person name="Soanes D.M."/>
            <person name="Djonovic S."/>
            <person name="Kolomiets E."/>
            <person name="Rehmeyer C."/>
            <person name="Li W."/>
            <person name="Harding M."/>
            <person name="Kim S."/>
            <person name="Lebrun M.H."/>
            <person name="Bohnert H."/>
            <person name="Coughlan S."/>
            <person name="Butler J."/>
            <person name="Calvo S."/>
            <person name="Ma L.J."/>
            <person name="Nicol R."/>
            <person name="Purcell S."/>
            <person name="Nusbaum C."/>
            <person name="Galagan J.E."/>
            <person name="Birren B.W."/>
        </authorList>
    </citation>
    <scope>NUCLEOTIDE SEQUENCE [LARGE SCALE GENOMIC DNA]</scope>
    <source>
        <strain evidence="3">70-15 / ATCC MYA-4617 / FGSC 8958</strain>
    </source>
</reference>
<evidence type="ECO:0000313" key="2">
    <source>
        <dbReference type="EMBL" id="EHA46489.1"/>
    </source>
</evidence>
<dbReference type="Proteomes" id="UP000009058">
    <property type="component" value="Chromosome 7"/>
</dbReference>
<proteinExistence type="predicted"/>
<dbReference type="VEuPathDB" id="FungiDB:MGG_18028"/>
<feature type="region of interest" description="Disordered" evidence="1">
    <location>
        <begin position="1"/>
        <end position="91"/>
    </location>
</feature>
<dbReference type="RefSeq" id="XP_003721232.1">
    <property type="nucleotide sequence ID" value="XM_003721184.1"/>
</dbReference>